<comment type="caution">
    <text evidence="2">The sequence shown here is derived from an EMBL/GenBank/DDBJ whole genome shotgun (WGS) entry which is preliminary data.</text>
</comment>
<evidence type="ECO:0000313" key="2">
    <source>
        <dbReference type="EMBL" id="KAH0530469.1"/>
    </source>
</evidence>
<name>A0A9P8KX91_9HYPO</name>
<dbReference type="AlphaFoldDB" id="A0A9P8KX91"/>
<evidence type="ECO:0000256" key="1">
    <source>
        <dbReference type="SAM" id="MobiDB-lite"/>
    </source>
</evidence>
<gene>
    <name evidence="2" type="ORF">TsFJ059_005083</name>
</gene>
<feature type="compositionally biased region" description="Basic residues" evidence="1">
    <location>
        <begin position="151"/>
        <end position="160"/>
    </location>
</feature>
<dbReference type="EMBL" id="JAIMJC010000002">
    <property type="protein sequence ID" value="KAH0530469.1"/>
    <property type="molecule type" value="Genomic_DNA"/>
</dbReference>
<organism evidence="2 3">
    <name type="scientific">Trichoderma semiorbis</name>
    <dbReference type="NCBI Taxonomy" id="1491008"/>
    <lineage>
        <taxon>Eukaryota</taxon>
        <taxon>Fungi</taxon>
        <taxon>Dikarya</taxon>
        <taxon>Ascomycota</taxon>
        <taxon>Pezizomycotina</taxon>
        <taxon>Sordariomycetes</taxon>
        <taxon>Hypocreomycetidae</taxon>
        <taxon>Hypocreales</taxon>
        <taxon>Hypocreaceae</taxon>
        <taxon>Trichoderma</taxon>
    </lineage>
</organism>
<dbReference type="Proteomes" id="UP000826573">
    <property type="component" value="Unassembled WGS sequence"/>
</dbReference>
<feature type="region of interest" description="Disordered" evidence="1">
    <location>
        <begin position="134"/>
        <end position="174"/>
    </location>
</feature>
<keyword evidence="3" id="KW-1185">Reference proteome</keyword>
<evidence type="ECO:0000313" key="3">
    <source>
        <dbReference type="Proteomes" id="UP000826573"/>
    </source>
</evidence>
<accession>A0A9P8KX91</accession>
<feature type="compositionally biased region" description="Low complexity" evidence="1">
    <location>
        <begin position="134"/>
        <end position="148"/>
    </location>
</feature>
<sequence>MPRLASLNISDLGMNKDDEHFADGVACVQAYWAFSLDMSPKDRETLRRIIVDGEYQHTFSSRRHPSSHRLYRSKLGVSVGEWVVMRTLYKNLSKLPEFETDTNHVPETRRGNRKRNGGEQLNAQILREFAPVVAQPTTTPAQQGTQATRKTPNRRRRGRRPGAASTVATRTAPETVNLRTADDIVEEAAISQSFTPLDPQITSQPVESREHEVMPPGTGAAPLAPPAASSAAVAPENIFPNARGRVRNHEEAFGNRNNGVTPDNHGSGTLQTADLEMDPVAAARREVWAKGWEEGRAEAIQSFFPLMNAATTSINAAAASVDALWAELLRQRQ</sequence>
<proteinExistence type="predicted"/>
<reference evidence="2 3" key="1">
    <citation type="submission" date="2021-08" db="EMBL/GenBank/DDBJ databases">
        <title>The highly contiguous genome resource for Trichoderma semiorbis FJ059, a fungal antagonistic to plant pathogens.</title>
        <authorList>
            <person name="Liu T."/>
        </authorList>
    </citation>
    <scope>NUCLEOTIDE SEQUENCE [LARGE SCALE GENOMIC DNA]</scope>
    <source>
        <strain evidence="2 3">FJ059</strain>
    </source>
</reference>
<protein>
    <submittedName>
        <fullName evidence="2">Uncharacterized protein</fullName>
    </submittedName>
</protein>